<accession>A0A9R0X4L5</accession>
<reference evidence="4 5" key="1">
    <citation type="submission" date="2017-09" db="EMBL/GenBank/DDBJ databases">
        <authorList>
            <consortium name="International Durum Wheat Genome Sequencing Consortium (IDWGSC)"/>
            <person name="Milanesi L."/>
        </authorList>
    </citation>
    <scope>NUCLEOTIDE SEQUENCE [LARGE SCALE GENOMIC DNA]</scope>
    <source>
        <strain evidence="5">cv. Svevo</strain>
    </source>
</reference>
<gene>
    <name evidence="4" type="ORF">TRITD_5Bv1G083010</name>
</gene>
<dbReference type="EMBL" id="LT934120">
    <property type="protein sequence ID" value="VAI29840.1"/>
    <property type="molecule type" value="Genomic_DNA"/>
</dbReference>
<dbReference type="Gene3D" id="2.60.120.200">
    <property type="match status" value="1"/>
</dbReference>
<feature type="region of interest" description="Disordered" evidence="1">
    <location>
        <begin position="134"/>
        <end position="156"/>
    </location>
</feature>
<dbReference type="AlphaFoldDB" id="A0A9R0X4L5"/>
<feature type="chain" id="PRO_5040149842" description="GH16 domain-containing protein" evidence="2">
    <location>
        <begin position="26"/>
        <end position="156"/>
    </location>
</feature>
<dbReference type="GO" id="GO:0005975">
    <property type="term" value="P:carbohydrate metabolic process"/>
    <property type="evidence" value="ECO:0007669"/>
    <property type="project" value="InterPro"/>
</dbReference>
<name>A0A9R0X4L5_TRITD</name>
<feature type="signal peptide" evidence="2">
    <location>
        <begin position="1"/>
        <end position="25"/>
    </location>
</feature>
<dbReference type="InterPro" id="IPR000757">
    <property type="entry name" value="Beta-glucanase-like"/>
</dbReference>
<evidence type="ECO:0000313" key="5">
    <source>
        <dbReference type="Proteomes" id="UP000324705"/>
    </source>
</evidence>
<organism evidence="4 5">
    <name type="scientific">Triticum turgidum subsp. durum</name>
    <name type="common">Durum wheat</name>
    <name type="synonym">Triticum durum</name>
    <dbReference type="NCBI Taxonomy" id="4567"/>
    <lineage>
        <taxon>Eukaryota</taxon>
        <taxon>Viridiplantae</taxon>
        <taxon>Streptophyta</taxon>
        <taxon>Embryophyta</taxon>
        <taxon>Tracheophyta</taxon>
        <taxon>Spermatophyta</taxon>
        <taxon>Magnoliopsida</taxon>
        <taxon>Liliopsida</taxon>
        <taxon>Poales</taxon>
        <taxon>Poaceae</taxon>
        <taxon>BOP clade</taxon>
        <taxon>Pooideae</taxon>
        <taxon>Triticodae</taxon>
        <taxon>Triticeae</taxon>
        <taxon>Triticinae</taxon>
        <taxon>Triticum</taxon>
    </lineage>
</organism>
<feature type="domain" description="GH16" evidence="3">
    <location>
        <begin position="37"/>
        <end position="86"/>
    </location>
</feature>
<dbReference type="Pfam" id="PF00722">
    <property type="entry name" value="Glyco_hydro_16"/>
    <property type="match status" value="1"/>
</dbReference>
<evidence type="ECO:0000313" key="4">
    <source>
        <dbReference type="EMBL" id="VAI29840.1"/>
    </source>
</evidence>
<feature type="compositionally biased region" description="Basic residues" evidence="1">
    <location>
        <begin position="147"/>
        <end position="156"/>
    </location>
</feature>
<proteinExistence type="predicted"/>
<evidence type="ECO:0000259" key="3">
    <source>
        <dbReference type="Pfam" id="PF00722"/>
    </source>
</evidence>
<protein>
    <recommendedName>
        <fullName evidence="3">GH16 domain-containing protein</fullName>
    </recommendedName>
</protein>
<dbReference type="Gramene" id="TRITD5Bv1G083010.1">
    <property type="protein sequence ID" value="TRITD5Bv1G083010.1"/>
    <property type="gene ID" value="TRITD5Bv1G083010"/>
</dbReference>
<evidence type="ECO:0000256" key="2">
    <source>
        <dbReference type="SAM" id="SignalP"/>
    </source>
</evidence>
<evidence type="ECO:0000256" key="1">
    <source>
        <dbReference type="SAM" id="MobiDB-lite"/>
    </source>
</evidence>
<keyword evidence="5" id="KW-1185">Reference proteome</keyword>
<dbReference type="GO" id="GO:0004553">
    <property type="term" value="F:hydrolase activity, hydrolyzing O-glycosyl compounds"/>
    <property type="evidence" value="ECO:0007669"/>
    <property type="project" value="InterPro"/>
</dbReference>
<dbReference type="Proteomes" id="UP000324705">
    <property type="component" value="Chromosome 5B"/>
</dbReference>
<keyword evidence="2" id="KW-0732">Signal</keyword>
<dbReference type="OMA" id="RKCTWIS"/>
<sequence length="156" mass="17200">MLRGSLWRLLAVAVAVSAATGAVAALKAGRSLHRDFDDGWVVELALDRETGSRLESKDRYLFGRFDLDIRLVAGMSAGTRDHRFLQRKCTWISLVDCSFVLVSDCLINRHLRTTRPCYGGGAAEHHQPPLMREVARPSHGPGTCHGRVGRHRRGGG</sequence>